<accession>A0ABT7TPL3</accession>
<dbReference type="Gene3D" id="3.90.550.10">
    <property type="entry name" value="Spore Coat Polysaccharide Biosynthesis Protein SpsA, Chain A"/>
    <property type="match status" value="1"/>
</dbReference>
<keyword evidence="2" id="KW-0328">Glycosyltransferase</keyword>
<dbReference type="RefSeq" id="WP_289473305.1">
    <property type="nucleotide sequence ID" value="NZ_JAUCMN010000004.1"/>
</dbReference>
<keyword evidence="3" id="KW-1185">Reference proteome</keyword>
<keyword evidence="2" id="KW-0808">Transferase</keyword>
<comment type="caution">
    <text evidence="2">The sequence shown here is derived from an EMBL/GenBank/DDBJ whole genome shotgun (WGS) entry which is preliminary data.</text>
</comment>
<name>A0ABT7TPL3_9MICO</name>
<reference evidence="2 3" key="1">
    <citation type="submission" date="2023-06" db="EMBL/GenBank/DDBJ databases">
        <authorList>
            <person name="Feng G."/>
            <person name="Li J."/>
            <person name="Zhu H."/>
        </authorList>
    </citation>
    <scope>NUCLEOTIDE SEQUENCE [LARGE SCALE GENOMIC DNA]</scope>
    <source>
        <strain evidence="2 3">RHCKG28</strain>
    </source>
</reference>
<gene>
    <name evidence="2" type="ORF">QUG93_07505</name>
</gene>
<feature type="domain" description="Glycosyltransferase 2-like" evidence="1">
    <location>
        <begin position="13"/>
        <end position="174"/>
    </location>
</feature>
<dbReference type="Pfam" id="PF00535">
    <property type="entry name" value="Glycos_transf_2"/>
    <property type="match status" value="1"/>
</dbReference>
<evidence type="ECO:0000313" key="2">
    <source>
        <dbReference type="EMBL" id="MDM7891528.1"/>
    </source>
</evidence>
<dbReference type="PANTHER" id="PTHR22916:SF3">
    <property type="entry name" value="UDP-GLCNAC:BETAGAL BETA-1,3-N-ACETYLGLUCOSAMINYLTRANSFERASE-LIKE PROTEIN 1"/>
    <property type="match status" value="1"/>
</dbReference>
<evidence type="ECO:0000313" key="3">
    <source>
        <dbReference type="Proteomes" id="UP001236404"/>
    </source>
</evidence>
<protein>
    <submittedName>
        <fullName evidence="2">Glycosyltransferase family 2 protein</fullName>
        <ecNumber evidence="2">2.4.-.-</ecNumber>
    </submittedName>
</protein>
<dbReference type="GO" id="GO:0016757">
    <property type="term" value="F:glycosyltransferase activity"/>
    <property type="evidence" value="ECO:0007669"/>
    <property type="project" value="UniProtKB-KW"/>
</dbReference>
<dbReference type="EMBL" id="JAUCMN010000004">
    <property type="protein sequence ID" value="MDM7891528.1"/>
    <property type="molecule type" value="Genomic_DNA"/>
</dbReference>
<dbReference type="Proteomes" id="UP001236404">
    <property type="component" value="Unassembled WGS sequence"/>
</dbReference>
<dbReference type="PANTHER" id="PTHR22916">
    <property type="entry name" value="GLYCOSYLTRANSFERASE"/>
    <property type="match status" value="1"/>
</dbReference>
<dbReference type="InterPro" id="IPR029044">
    <property type="entry name" value="Nucleotide-diphossugar_trans"/>
</dbReference>
<dbReference type="InterPro" id="IPR001173">
    <property type="entry name" value="Glyco_trans_2-like"/>
</dbReference>
<dbReference type="SUPFAM" id="SSF53448">
    <property type="entry name" value="Nucleotide-diphospho-sugar transferases"/>
    <property type="match status" value="1"/>
</dbReference>
<organism evidence="2 3">
    <name type="scientific">Curtobacterium caseinilyticum</name>
    <dbReference type="NCBI Taxonomy" id="3055137"/>
    <lineage>
        <taxon>Bacteria</taxon>
        <taxon>Bacillati</taxon>
        <taxon>Actinomycetota</taxon>
        <taxon>Actinomycetes</taxon>
        <taxon>Micrococcales</taxon>
        <taxon>Microbacteriaceae</taxon>
        <taxon>Curtobacterium</taxon>
    </lineage>
</organism>
<proteinExistence type="predicted"/>
<dbReference type="EC" id="2.4.-.-" evidence="2"/>
<dbReference type="CDD" id="cd00761">
    <property type="entry name" value="Glyco_tranf_GTA_type"/>
    <property type="match status" value="1"/>
</dbReference>
<evidence type="ECO:0000259" key="1">
    <source>
        <dbReference type="Pfam" id="PF00535"/>
    </source>
</evidence>
<sequence length="562" mass="59900">MTAAPEGTVPMLSVVVPARNSALWIGELIESIAVQGVSGLEIVLVDNGSVDGTAAIATGAAGAGASVRVVRSAALSAAAARNEGVAVARGEYLAFADADDLVPDGAYRSMLSSLEASGSDMVIGDHLKFAPARTWSPTERWWPFDRHITAARPVDVPQLLSGRACWNRMFRRSFWDDSGLSFPEVPSLEDVLPMTQAFVRARTIDVVPECVYLYRDRSGDASLSRRADLESTLRYFEQEQRCAEVTAGSDVLRHQHAEIILDADGWAHLDRFLRTEPSSAAVAEVAAAARSLLEGSAAARVDDVPAQRRVLWLLVLHGLFDAAVHFARTTFEAGAETRIGAWVRAVVDLAAVDPAAARALASEGLVPTFVNGADGLDTAAVQSAVHGLGRVDPRTDASELEHAMASAITTADGALVRRVSALRHVVPLVVSEVSATESGLAVSGKASLGVVGLHPTLVLDGPTHAETPVRTVSTSDGWSAEISASILPERGRHGTTVTFQGVEGSFPVVTARMPLPPLEDRFPLQPLADRRNGWRFLIDRRLPKRSVTGLAARLRARLGRVR</sequence>